<accession>A0ABN7VC00</accession>
<dbReference type="Proteomes" id="UP000789901">
    <property type="component" value="Unassembled WGS sequence"/>
</dbReference>
<protein>
    <submittedName>
        <fullName evidence="1">26397_t:CDS:1</fullName>
    </submittedName>
</protein>
<evidence type="ECO:0000313" key="1">
    <source>
        <dbReference type="EMBL" id="CAG8755755.1"/>
    </source>
</evidence>
<proteinExistence type="predicted"/>
<gene>
    <name evidence="1" type="ORF">GMARGA_LOCUS16889</name>
</gene>
<name>A0ABN7VC00_GIGMA</name>
<evidence type="ECO:0000313" key="2">
    <source>
        <dbReference type="Proteomes" id="UP000789901"/>
    </source>
</evidence>
<comment type="caution">
    <text evidence="1">The sequence shown here is derived from an EMBL/GenBank/DDBJ whole genome shotgun (WGS) entry which is preliminary data.</text>
</comment>
<keyword evidence="2" id="KW-1185">Reference proteome</keyword>
<dbReference type="EMBL" id="CAJVQB010012475">
    <property type="protein sequence ID" value="CAG8755755.1"/>
    <property type="molecule type" value="Genomic_DNA"/>
</dbReference>
<sequence length="71" mass="7984">MYPSSSISFSASRTLNTYYMYRITNGLCKKAIAVELDAGFTAIETLNNKVQDNELSDLDNKQENIIPFNIS</sequence>
<organism evidence="1 2">
    <name type="scientific">Gigaspora margarita</name>
    <dbReference type="NCBI Taxonomy" id="4874"/>
    <lineage>
        <taxon>Eukaryota</taxon>
        <taxon>Fungi</taxon>
        <taxon>Fungi incertae sedis</taxon>
        <taxon>Mucoromycota</taxon>
        <taxon>Glomeromycotina</taxon>
        <taxon>Glomeromycetes</taxon>
        <taxon>Diversisporales</taxon>
        <taxon>Gigasporaceae</taxon>
        <taxon>Gigaspora</taxon>
    </lineage>
</organism>
<reference evidence="1 2" key="1">
    <citation type="submission" date="2021-06" db="EMBL/GenBank/DDBJ databases">
        <authorList>
            <person name="Kallberg Y."/>
            <person name="Tangrot J."/>
            <person name="Rosling A."/>
        </authorList>
    </citation>
    <scope>NUCLEOTIDE SEQUENCE [LARGE SCALE GENOMIC DNA]</scope>
    <source>
        <strain evidence="1 2">120-4 pot B 10/14</strain>
    </source>
</reference>